<dbReference type="PANTHER" id="PTHR13778:SF47">
    <property type="entry name" value="LIPOPOLYSACCHARIDE 1,3-GALACTOSYLTRANSFERASE"/>
    <property type="match status" value="1"/>
</dbReference>
<dbReference type="AlphaFoldDB" id="A0AA43M977"/>
<dbReference type="GO" id="GO:0016757">
    <property type="term" value="F:glycosyltransferase activity"/>
    <property type="evidence" value="ECO:0007669"/>
    <property type="project" value="UniProtKB-KW"/>
</dbReference>
<gene>
    <name evidence="4" type="ORF">M2127_000394</name>
</gene>
<evidence type="ECO:0000256" key="2">
    <source>
        <dbReference type="ARBA" id="ARBA00022679"/>
    </source>
</evidence>
<comment type="caution">
    <text evidence="4">The sequence shown here is derived from an EMBL/GenBank/DDBJ whole genome shotgun (WGS) entry which is preliminary data.</text>
</comment>
<dbReference type="InterPro" id="IPR002495">
    <property type="entry name" value="Glyco_trans_8"/>
</dbReference>
<dbReference type="EMBL" id="JARXYA010000002">
    <property type="protein sequence ID" value="MDH6503107.1"/>
    <property type="molecule type" value="Genomic_DNA"/>
</dbReference>
<keyword evidence="3" id="KW-0479">Metal-binding</keyword>
<keyword evidence="1" id="KW-0328">Glycosyltransferase</keyword>
<evidence type="ECO:0000256" key="1">
    <source>
        <dbReference type="ARBA" id="ARBA00022676"/>
    </source>
</evidence>
<dbReference type="Gene3D" id="3.90.550.10">
    <property type="entry name" value="Spore Coat Polysaccharide Biosynthesis Protein SpsA, Chain A"/>
    <property type="match status" value="1"/>
</dbReference>
<dbReference type="Proteomes" id="UP001161160">
    <property type="component" value="Unassembled WGS sequence"/>
</dbReference>
<dbReference type="GO" id="GO:0046872">
    <property type="term" value="F:metal ion binding"/>
    <property type="evidence" value="ECO:0007669"/>
    <property type="project" value="UniProtKB-KW"/>
</dbReference>
<dbReference type="PANTHER" id="PTHR13778">
    <property type="entry name" value="GLYCOSYLTRANSFERASE 8 DOMAIN-CONTAINING PROTEIN"/>
    <property type="match status" value="1"/>
</dbReference>
<dbReference type="RefSeq" id="WP_280756512.1">
    <property type="nucleotide sequence ID" value="NZ_JARXXW010000002.1"/>
</dbReference>
<evidence type="ECO:0000313" key="4">
    <source>
        <dbReference type="EMBL" id="MDH6503107.1"/>
    </source>
</evidence>
<proteinExistence type="predicted"/>
<dbReference type="InterPro" id="IPR029044">
    <property type="entry name" value="Nucleotide-diphossugar_trans"/>
</dbReference>
<sequence>MQFSLPKLFSKRTCIPIVLCFDAAYANWAAVTIYSAFTNSKTTLKFYCLVPKSEQGKLGAIEHLRNKFKIEIEIIYFDIDLFQNWSVVGHFSPVVYSKFLIPELVKEKKVIYLDSDILVLNDLSELYQTELNGYAIAGVLDTYGEKYSAVPRDTNDSYINTGVLLLDLNLLRRDNFIEKCTKIYHEFSDILKMVDQCVINKYAENKKVILDKKWNTQVVSNTTSINEWNEHKEQSSIIHFIFNIKPWMSWCNPLIFRFYWSYANKIEFPNLNPIAIIYVHEAVTLANVLDFLKDFETSSKIKTQLINILISKVHQKNNNQT</sequence>
<dbReference type="InterPro" id="IPR050748">
    <property type="entry name" value="Glycosyltrans_8_dom-fam"/>
</dbReference>
<dbReference type="Pfam" id="PF01501">
    <property type="entry name" value="Glyco_transf_8"/>
    <property type="match status" value="1"/>
</dbReference>
<dbReference type="CDD" id="cd04194">
    <property type="entry name" value="GT8_A4GalT_like"/>
    <property type="match status" value="1"/>
</dbReference>
<organism evidence="4 5">
    <name type="scientific">Polynucleobacter sphagniphilus</name>
    <dbReference type="NCBI Taxonomy" id="1743169"/>
    <lineage>
        <taxon>Bacteria</taxon>
        <taxon>Pseudomonadati</taxon>
        <taxon>Pseudomonadota</taxon>
        <taxon>Betaproteobacteria</taxon>
        <taxon>Burkholderiales</taxon>
        <taxon>Burkholderiaceae</taxon>
        <taxon>Polynucleobacter</taxon>
    </lineage>
</organism>
<name>A0AA43M977_9BURK</name>
<accession>A0AA43M977</accession>
<reference evidence="4" key="1">
    <citation type="submission" date="2023-04" db="EMBL/GenBank/DDBJ databases">
        <title>Genome Encyclopedia of Bacteria and Archaea VI: Functional Genomics of Type Strains.</title>
        <authorList>
            <person name="Whitman W."/>
        </authorList>
    </citation>
    <scope>NUCLEOTIDE SEQUENCE</scope>
    <source>
        <strain evidence="4">Enz.4-51</strain>
    </source>
</reference>
<keyword evidence="5" id="KW-1185">Reference proteome</keyword>
<keyword evidence="2" id="KW-0808">Transferase</keyword>
<evidence type="ECO:0000313" key="5">
    <source>
        <dbReference type="Proteomes" id="UP001161160"/>
    </source>
</evidence>
<evidence type="ECO:0000256" key="3">
    <source>
        <dbReference type="ARBA" id="ARBA00022723"/>
    </source>
</evidence>
<dbReference type="SUPFAM" id="SSF53448">
    <property type="entry name" value="Nucleotide-diphospho-sugar transferases"/>
    <property type="match status" value="1"/>
</dbReference>
<protein>
    <submittedName>
        <fullName evidence="4">Lipopolysaccharide biosynthesis glycosyltransferase</fullName>
    </submittedName>
</protein>